<dbReference type="SUPFAM" id="SSF53756">
    <property type="entry name" value="UDP-Glycosyltransferase/glycogen phosphorylase"/>
    <property type="match status" value="1"/>
</dbReference>
<dbReference type="RefSeq" id="WP_106471411.1">
    <property type="nucleotide sequence ID" value="NZ_CP027665.1"/>
</dbReference>
<keyword evidence="2" id="KW-0808">Transferase</keyword>
<name>A0A2S0MMP3_9RHOB</name>
<protein>
    <submittedName>
        <fullName evidence="2">Glycosyltransferase family 4 protein</fullName>
    </submittedName>
</protein>
<dbReference type="KEGG" id="thas:C6Y53_04840"/>
<evidence type="ECO:0000313" key="2">
    <source>
        <dbReference type="EMBL" id="AVO37097.1"/>
    </source>
</evidence>
<keyword evidence="3" id="KW-1185">Reference proteome</keyword>
<proteinExistence type="predicted"/>
<sequence length="368" mass="41418">MEPERLTILYIARSAFGIMGEAAISNYVRVMSRFHDVHVVQTKAPGETHGQPPEGVRLHSLASRETPTRRRALFDVLRKVRPDIVHLVQSPYCYDDVMMLQPVFSEASWCLDFRSPHIGAPDAPALANYHDMQLQIDCLLTHSMESLRTNLPNRYLKAIEIPPGVDMAAIQDATANGPDVRREAAIRRLVYVGSLSRTRKMDLLLQMFAKALSSNKGLTLDIYGQGNAEEHLQNLARELGVEDHVFFRGMLDQSELWKRLTGYDAGIAYVPEEMFGTAPSLKSIEYAAVGLPVLASDTEGHRAFAGRFGFDFDLFRNTPEGLHEALTANRKTAWDKKRLDANIAASQALDWERVVIDRLMPVYRQLRA</sequence>
<organism evidence="2 3">
    <name type="scientific">Pukyongiella litopenaei</name>
    <dbReference type="NCBI Taxonomy" id="2605946"/>
    <lineage>
        <taxon>Bacteria</taxon>
        <taxon>Pseudomonadati</taxon>
        <taxon>Pseudomonadota</taxon>
        <taxon>Alphaproteobacteria</taxon>
        <taxon>Rhodobacterales</taxon>
        <taxon>Paracoccaceae</taxon>
        <taxon>Pukyongiella</taxon>
    </lineage>
</organism>
<dbReference type="CDD" id="cd03801">
    <property type="entry name" value="GT4_PimA-like"/>
    <property type="match status" value="1"/>
</dbReference>
<reference evidence="3" key="1">
    <citation type="submission" date="2018-03" db="EMBL/GenBank/DDBJ databases">
        <title>Genomic analysis of the strain SH-1 isolated from shrimp intestine.</title>
        <authorList>
            <person name="Kim Y.-S."/>
            <person name="Kim S.-E."/>
            <person name="Kim K.-H."/>
        </authorList>
    </citation>
    <scope>NUCLEOTIDE SEQUENCE [LARGE SCALE GENOMIC DNA]</scope>
    <source>
        <strain evidence="3">SH-1</strain>
    </source>
</reference>
<dbReference type="Proteomes" id="UP000237655">
    <property type="component" value="Chromosome"/>
</dbReference>
<dbReference type="GO" id="GO:0016757">
    <property type="term" value="F:glycosyltransferase activity"/>
    <property type="evidence" value="ECO:0007669"/>
    <property type="project" value="InterPro"/>
</dbReference>
<gene>
    <name evidence="2" type="ORF">C6Y53_04840</name>
</gene>
<dbReference type="Pfam" id="PF00534">
    <property type="entry name" value="Glycos_transf_1"/>
    <property type="match status" value="1"/>
</dbReference>
<dbReference type="EMBL" id="CP027665">
    <property type="protein sequence ID" value="AVO37097.1"/>
    <property type="molecule type" value="Genomic_DNA"/>
</dbReference>
<evidence type="ECO:0000313" key="3">
    <source>
        <dbReference type="Proteomes" id="UP000237655"/>
    </source>
</evidence>
<dbReference type="Gene3D" id="3.40.50.2000">
    <property type="entry name" value="Glycogen Phosphorylase B"/>
    <property type="match status" value="2"/>
</dbReference>
<feature type="domain" description="Glycosyl transferase family 1" evidence="1">
    <location>
        <begin position="189"/>
        <end position="304"/>
    </location>
</feature>
<dbReference type="PANTHER" id="PTHR12526">
    <property type="entry name" value="GLYCOSYLTRANSFERASE"/>
    <property type="match status" value="1"/>
</dbReference>
<dbReference type="InterPro" id="IPR001296">
    <property type="entry name" value="Glyco_trans_1"/>
</dbReference>
<dbReference type="AlphaFoldDB" id="A0A2S0MMP3"/>
<evidence type="ECO:0000259" key="1">
    <source>
        <dbReference type="Pfam" id="PF00534"/>
    </source>
</evidence>
<accession>A0A2S0MMP3</accession>